<gene>
    <name evidence="3" type="ORF">JOF53_005799</name>
</gene>
<feature type="domain" description="AB hydrolase-1" evidence="2">
    <location>
        <begin position="42"/>
        <end position="90"/>
    </location>
</feature>
<evidence type="ECO:0000313" key="4">
    <source>
        <dbReference type="Proteomes" id="UP001519363"/>
    </source>
</evidence>
<evidence type="ECO:0000256" key="1">
    <source>
        <dbReference type="SAM" id="MobiDB-lite"/>
    </source>
</evidence>
<reference evidence="3 4" key="1">
    <citation type="submission" date="2021-03" db="EMBL/GenBank/DDBJ databases">
        <title>Sequencing the genomes of 1000 actinobacteria strains.</title>
        <authorList>
            <person name="Klenk H.-P."/>
        </authorList>
    </citation>
    <scope>NUCLEOTIDE SEQUENCE [LARGE SCALE GENOMIC DNA]</scope>
    <source>
        <strain evidence="3 4">DSM 44580</strain>
    </source>
</reference>
<evidence type="ECO:0000313" key="3">
    <source>
        <dbReference type="EMBL" id="MBP2476927.1"/>
    </source>
</evidence>
<proteinExistence type="predicted"/>
<dbReference type="Gene3D" id="3.40.50.1820">
    <property type="entry name" value="alpha/beta hydrolase"/>
    <property type="match status" value="1"/>
</dbReference>
<dbReference type="InterPro" id="IPR000073">
    <property type="entry name" value="AB_hydrolase_1"/>
</dbReference>
<dbReference type="InterPro" id="IPR029058">
    <property type="entry name" value="AB_hydrolase_fold"/>
</dbReference>
<accession>A0ABS5AKY8</accession>
<keyword evidence="4" id="KW-1185">Reference proteome</keyword>
<evidence type="ECO:0000259" key="2">
    <source>
        <dbReference type="Pfam" id="PF00561"/>
    </source>
</evidence>
<dbReference type="EMBL" id="JAGIOO010000001">
    <property type="protein sequence ID" value="MBP2476927.1"/>
    <property type="molecule type" value="Genomic_DNA"/>
</dbReference>
<dbReference type="Pfam" id="PF00561">
    <property type="entry name" value="Abhydrolase_1"/>
    <property type="match status" value="1"/>
</dbReference>
<feature type="region of interest" description="Disordered" evidence="1">
    <location>
        <begin position="98"/>
        <end position="119"/>
    </location>
</feature>
<sequence>MPLEWTFPTRAAFDAHTEASRVFGEGCTAAAGPLAGHLDSRQVAHDLDAVRAALGEPRLHHLGNSYGTVFGQAYLSLFPHRVGRFFMDSVFDHTTRAAGLGGRTGRGDRAQPAQVRPVV</sequence>
<dbReference type="Proteomes" id="UP001519363">
    <property type="component" value="Unassembled WGS sequence"/>
</dbReference>
<protein>
    <submittedName>
        <fullName evidence="3">Pimeloyl-ACP methyl ester carboxylesterase</fullName>
    </submittedName>
</protein>
<dbReference type="RefSeq" id="WP_086783321.1">
    <property type="nucleotide sequence ID" value="NZ_JAGIOO010000001.1"/>
</dbReference>
<dbReference type="SUPFAM" id="SSF53474">
    <property type="entry name" value="alpha/beta-Hydrolases"/>
    <property type="match status" value="1"/>
</dbReference>
<name>A0ABS5AKY8_9PSEU</name>
<comment type="caution">
    <text evidence="3">The sequence shown here is derived from an EMBL/GenBank/DDBJ whole genome shotgun (WGS) entry which is preliminary data.</text>
</comment>
<organism evidence="3 4">
    <name type="scientific">Crossiella equi</name>
    <dbReference type="NCBI Taxonomy" id="130796"/>
    <lineage>
        <taxon>Bacteria</taxon>
        <taxon>Bacillati</taxon>
        <taxon>Actinomycetota</taxon>
        <taxon>Actinomycetes</taxon>
        <taxon>Pseudonocardiales</taxon>
        <taxon>Pseudonocardiaceae</taxon>
        <taxon>Crossiella</taxon>
    </lineage>
</organism>